<keyword evidence="2" id="KW-0812">Transmembrane</keyword>
<comment type="caution">
    <text evidence="3">The sequence shown here is derived from an EMBL/GenBank/DDBJ whole genome shotgun (WGS) entry which is preliminary data.</text>
</comment>
<keyword evidence="4" id="KW-1185">Reference proteome</keyword>
<keyword evidence="2" id="KW-1133">Transmembrane helix</keyword>
<evidence type="ECO:0000256" key="2">
    <source>
        <dbReference type="SAM" id="Phobius"/>
    </source>
</evidence>
<evidence type="ECO:0000313" key="4">
    <source>
        <dbReference type="Proteomes" id="UP001144313"/>
    </source>
</evidence>
<reference evidence="3" key="1">
    <citation type="submission" date="2022-12" db="EMBL/GenBank/DDBJ databases">
        <title>Reference genome sequencing for broad-spectrum identification of bacterial and archaeal isolates by mass spectrometry.</title>
        <authorList>
            <person name="Sekiguchi Y."/>
            <person name="Tourlousse D.M."/>
        </authorList>
    </citation>
    <scope>NUCLEOTIDE SEQUENCE</scope>
    <source>
        <strain evidence="3">LLR39Z86</strain>
    </source>
</reference>
<evidence type="ECO:0000256" key="1">
    <source>
        <dbReference type="SAM" id="MobiDB-lite"/>
    </source>
</evidence>
<protein>
    <submittedName>
        <fullName evidence="3">Uncharacterized protein</fullName>
    </submittedName>
</protein>
<gene>
    <name evidence="3" type="ORF">GALLR39Z86_49930</name>
</gene>
<accession>A0A9W6GEG1</accession>
<proteinExistence type="predicted"/>
<sequence>MARKIARIALVAVLMVGVVAMHSWGHRGHGDEPEVETAAAATHHHAGMMHHDTAETDPESDEDPSGLLSLLGFMVCSGVMLRVALELLRPLFDRALTALAVLEATVEAAPARARQWALPAGFRPTSLLLNRIAVLRI</sequence>
<dbReference type="RefSeq" id="WP_270118410.1">
    <property type="nucleotide sequence ID" value="NZ_BAAAOL010000001.1"/>
</dbReference>
<name>A0A9W6GEG1_9ACTN</name>
<feature type="region of interest" description="Disordered" evidence="1">
    <location>
        <begin position="27"/>
        <end position="63"/>
    </location>
</feature>
<organism evidence="3 4">
    <name type="scientific">Glycomyces algeriensis</name>
    <dbReference type="NCBI Taxonomy" id="256037"/>
    <lineage>
        <taxon>Bacteria</taxon>
        <taxon>Bacillati</taxon>
        <taxon>Actinomycetota</taxon>
        <taxon>Actinomycetes</taxon>
        <taxon>Glycomycetales</taxon>
        <taxon>Glycomycetaceae</taxon>
        <taxon>Glycomyces</taxon>
    </lineage>
</organism>
<dbReference type="EMBL" id="BSDT01000001">
    <property type="protein sequence ID" value="GLI45143.1"/>
    <property type="molecule type" value="Genomic_DNA"/>
</dbReference>
<evidence type="ECO:0000313" key="3">
    <source>
        <dbReference type="EMBL" id="GLI45143.1"/>
    </source>
</evidence>
<keyword evidence="2" id="KW-0472">Membrane</keyword>
<dbReference type="AlphaFoldDB" id="A0A9W6GEG1"/>
<dbReference type="Proteomes" id="UP001144313">
    <property type="component" value="Unassembled WGS sequence"/>
</dbReference>
<feature type="transmembrane region" description="Helical" evidence="2">
    <location>
        <begin position="66"/>
        <end position="85"/>
    </location>
</feature>